<protein>
    <submittedName>
        <fullName evidence="2">Uncharacterized protein</fullName>
    </submittedName>
</protein>
<reference evidence="2 3" key="1">
    <citation type="submission" date="2011-05" db="EMBL/GenBank/DDBJ databases">
        <title>Whole genome sequence of Microlunatus phosphovorus NM-1.</title>
        <authorList>
            <person name="Hosoyama A."/>
            <person name="Sasaki K."/>
            <person name="Harada T."/>
            <person name="Igarashi R."/>
            <person name="Kawakoshi A."/>
            <person name="Sasagawa M."/>
            <person name="Fukada J."/>
            <person name="Nakamura S."/>
            <person name="Katano Y."/>
            <person name="Hanada S."/>
            <person name="Kamagata Y."/>
            <person name="Nakamura N."/>
            <person name="Yamazaki S."/>
            <person name="Fujita N."/>
        </authorList>
    </citation>
    <scope>NUCLEOTIDE SEQUENCE [LARGE SCALE GENOMIC DNA]</scope>
    <source>
        <strain evidence="3">ATCC 700054 / DSM 10555 / JCM 9379 / NBRC 101784 / NCIMB 13414 / VKM Ac-1990 / NM-1</strain>
    </source>
</reference>
<organism evidence="2 3">
    <name type="scientific">Microlunatus phosphovorus (strain ATCC 700054 / DSM 10555 / JCM 9379 / NBRC 101784 / NCIMB 13414 / VKM Ac-1990 / NM-1)</name>
    <dbReference type="NCBI Taxonomy" id="1032480"/>
    <lineage>
        <taxon>Bacteria</taxon>
        <taxon>Bacillati</taxon>
        <taxon>Actinomycetota</taxon>
        <taxon>Actinomycetes</taxon>
        <taxon>Propionibacteriales</taxon>
        <taxon>Propionibacteriaceae</taxon>
        <taxon>Microlunatus</taxon>
    </lineage>
</organism>
<name>F5XMC3_MICPN</name>
<keyword evidence="3" id="KW-1185">Reference proteome</keyword>
<gene>
    <name evidence="2" type="ordered locus">MLP_33660</name>
</gene>
<sequence length="78" mass="8084">MHARSTNHGGAGQTQLGALLEGLLNGPQAISVREQAMDLPSGHRGAGAHQSGKDGPSGSWHDSAERFAEVHMTSVPVM</sequence>
<feature type="region of interest" description="Disordered" evidence="1">
    <location>
        <begin position="35"/>
        <end position="78"/>
    </location>
</feature>
<dbReference type="EMBL" id="AP012204">
    <property type="protein sequence ID" value="BAK36380.1"/>
    <property type="molecule type" value="Genomic_DNA"/>
</dbReference>
<evidence type="ECO:0000313" key="3">
    <source>
        <dbReference type="Proteomes" id="UP000007947"/>
    </source>
</evidence>
<dbReference type="AlphaFoldDB" id="F5XMC3"/>
<proteinExistence type="predicted"/>
<evidence type="ECO:0000313" key="2">
    <source>
        <dbReference type="EMBL" id="BAK36380.1"/>
    </source>
</evidence>
<accession>F5XMC3</accession>
<evidence type="ECO:0000256" key="1">
    <source>
        <dbReference type="SAM" id="MobiDB-lite"/>
    </source>
</evidence>
<dbReference type="Proteomes" id="UP000007947">
    <property type="component" value="Chromosome"/>
</dbReference>
<dbReference type="KEGG" id="mph:MLP_33660"/>
<dbReference type="HOGENOM" id="CLU_2618069_0_0_11"/>
<dbReference type="STRING" id="1032480.MLP_33660"/>